<evidence type="ECO:0000313" key="3">
    <source>
        <dbReference type="Proteomes" id="UP001596045"/>
    </source>
</evidence>
<evidence type="ECO:0000313" key="2">
    <source>
        <dbReference type="EMBL" id="MFC5474007.1"/>
    </source>
</evidence>
<feature type="compositionally biased region" description="Basic and acidic residues" evidence="1">
    <location>
        <begin position="18"/>
        <end position="29"/>
    </location>
</feature>
<feature type="region of interest" description="Disordered" evidence="1">
    <location>
        <begin position="1"/>
        <end position="38"/>
    </location>
</feature>
<feature type="region of interest" description="Disordered" evidence="1">
    <location>
        <begin position="171"/>
        <end position="208"/>
    </location>
</feature>
<dbReference type="RefSeq" id="WP_378997056.1">
    <property type="nucleotide sequence ID" value="NZ_JBHSMT010000013.1"/>
</dbReference>
<accession>A0ABW0MAN4</accession>
<keyword evidence="3" id="KW-1185">Reference proteome</keyword>
<sequence>MNTPAKVAHGTAAPRPSAIKDKEKIKQAPRDASASVSLQESLAANQEPISCLPEPALVAGAEAVVSAIDAALTADGLAWLIADLTGGAGTASAIVAGGARPASEIDIDSAGARPTSVIGTDAPFGADDLPPPVEVVGISDRTAYLAMSGATGSVSLRAPLLSKRHEAIPAVKPSKRGASDDRDYLDVSDPSDALDCGGYHADGDGGLL</sequence>
<evidence type="ECO:0000256" key="1">
    <source>
        <dbReference type="SAM" id="MobiDB-lite"/>
    </source>
</evidence>
<name>A0ABW0MAN4_9BURK</name>
<comment type="caution">
    <text evidence="2">The sequence shown here is derived from an EMBL/GenBank/DDBJ whole genome shotgun (WGS) entry which is preliminary data.</text>
</comment>
<dbReference type="Proteomes" id="UP001596045">
    <property type="component" value="Unassembled WGS sequence"/>
</dbReference>
<organism evidence="2 3">
    <name type="scientific">Paraherbaspirillum soli</name>
    <dbReference type="NCBI Taxonomy" id="631222"/>
    <lineage>
        <taxon>Bacteria</taxon>
        <taxon>Pseudomonadati</taxon>
        <taxon>Pseudomonadota</taxon>
        <taxon>Betaproteobacteria</taxon>
        <taxon>Burkholderiales</taxon>
        <taxon>Oxalobacteraceae</taxon>
        <taxon>Paraherbaspirillum</taxon>
    </lineage>
</organism>
<reference evidence="3" key="1">
    <citation type="journal article" date="2019" name="Int. J. Syst. Evol. Microbiol.">
        <title>The Global Catalogue of Microorganisms (GCM) 10K type strain sequencing project: providing services to taxonomists for standard genome sequencing and annotation.</title>
        <authorList>
            <consortium name="The Broad Institute Genomics Platform"/>
            <consortium name="The Broad Institute Genome Sequencing Center for Infectious Disease"/>
            <person name="Wu L."/>
            <person name="Ma J."/>
        </authorList>
    </citation>
    <scope>NUCLEOTIDE SEQUENCE [LARGE SCALE GENOMIC DNA]</scope>
    <source>
        <strain evidence="3">JCM 17066</strain>
    </source>
</reference>
<gene>
    <name evidence="2" type="ORF">ACFPM8_08545</name>
</gene>
<protein>
    <submittedName>
        <fullName evidence="2">Uncharacterized protein</fullName>
    </submittedName>
</protein>
<dbReference type="EMBL" id="JBHSMT010000013">
    <property type="protein sequence ID" value="MFC5474007.1"/>
    <property type="molecule type" value="Genomic_DNA"/>
</dbReference>
<proteinExistence type="predicted"/>